<evidence type="ECO:0000259" key="2">
    <source>
        <dbReference type="Pfam" id="PF06725"/>
    </source>
</evidence>
<accession>A0A7C3KBZ4</accession>
<feature type="domain" description="3D" evidence="2">
    <location>
        <begin position="204"/>
        <end position="263"/>
    </location>
</feature>
<proteinExistence type="predicted"/>
<dbReference type="InterPro" id="IPR036908">
    <property type="entry name" value="RlpA-like_sf"/>
</dbReference>
<sequence>MNISRLFVLPLTSFSLLAGAVTTTLDPVMAQTVTTSSASIPIFVPMPEQQSVIQPTTGAIDLNQDDEAAPDIPDTAANWIAFAQPTPEVKTPMQLWATYYYVHKATPVKKGYRLLDIKGRPLGPKLTRRDWCYAAVQGVVQISKQDQLVTYGFAGRGSRQQADCSPYFKGLSKSLIKKVGRARFRVASVPYGYASGKFRATPFRTIAVDRSRIPFGSVVFIPEAKGVTVTLPSGEQVVHDGYFYAADVGSAIKGNHIDVFIGPTKTNPFDFVKSTSQRTFQAFIVEDPEIKERFRVMHEIIR</sequence>
<dbReference type="GO" id="GO:0004553">
    <property type="term" value="F:hydrolase activity, hydrolyzing O-glycosyl compounds"/>
    <property type="evidence" value="ECO:0007669"/>
    <property type="project" value="InterPro"/>
</dbReference>
<name>A0A7C3KBZ4_9CYAN</name>
<dbReference type="CDD" id="cd22785">
    <property type="entry name" value="DPBB_MltA-like"/>
    <property type="match status" value="1"/>
</dbReference>
<keyword evidence="1" id="KW-0732">Signal</keyword>
<dbReference type="SUPFAM" id="SSF50685">
    <property type="entry name" value="Barwin-like endoglucanases"/>
    <property type="match status" value="1"/>
</dbReference>
<protein>
    <recommendedName>
        <fullName evidence="2">3D domain-containing protein</fullName>
    </recommendedName>
</protein>
<dbReference type="AlphaFoldDB" id="A0A7C3KBZ4"/>
<feature type="chain" id="PRO_5027638973" description="3D domain-containing protein" evidence="1">
    <location>
        <begin position="21"/>
        <end position="302"/>
    </location>
</feature>
<dbReference type="InterPro" id="IPR010611">
    <property type="entry name" value="3D_dom"/>
</dbReference>
<dbReference type="GO" id="GO:0019867">
    <property type="term" value="C:outer membrane"/>
    <property type="evidence" value="ECO:0007669"/>
    <property type="project" value="InterPro"/>
</dbReference>
<reference evidence="3" key="1">
    <citation type="journal article" date="2020" name="mSystems">
        <title>Genome- and Community-Level Interaction Insights into Carbon Utilization and Element Cycling Functions of Hydrothermarchaeota in Hydrothermal Sediment.</title>
        <authorList>
            <person name="Zhou Z."/>
            <person name="Liu Y."/>
            <person name="Xu W."/>
            <person name="Pan J."/>
            <person name="Luo Z.H."/>
            <person name="Li M."/>
        </authorList>
    </citation>
    <scope>NUCLEOTIDE SEQUENCE [LARGE SCALE GENOMIC DNA]</scope>
    <source>
        <strain evidence="3">SpSt-418</strain>
    </source>
</reference>
<dbReference type="Pfam" id="PF06725">
    <property type="entry name" value="3D"/>
    <property type="match status" value="1"/>
</dbReference>
<comment type="caution">
    <text evidence="3">The sequence shown here is derived from an EMBL/GenBank/DDBJ whole genome shotgun (WGS) entry which is preliminary data.</text>
</comment>
<gene>
    <name evidence="3" type="ORF">ENR64_05520</name>
</gene>
<organism evidence="3">
    <name type="scientific">Oscillatoriales cyanobacterium SpSt-418</name>
    <dbReference type="NCBI Taxonomy" id="2282169"/>
    <lineage>
        <taxon>Bacteria</taxon>
        <taxon>Bacillati</taxon>
        <taxon>Cyanobacteriota</taxon>
        <taxon>Cyanophyceae</taxon>
        <taxon>Oscillatoriophycideae</taxon>
        <taxon>Oscillatoriales</taxon>
    </lineage>
</organism>
<evidence type="ECO:0000313" key="3">
    <source>
        <dbReference type="EMBL" id="HFM97224.1"/>
    </source>
</evidence>
<feature type="signal peptide" evidence="1">
    <location>
        <begin position="1"/>
        <end position="20"/>
    </location>
</feature>
<dbReference type="Gene3D" id="2.40.40.10">
    <property type="entry name" value="RlpA-like domain"/>
    <property type="match status" value="1"/>
</dbReference>
<evidence type="ECO:0000256" key="1">
    <source>
        <dbReference type="SAM" id="SignalP"/>
    </source>
</evidence>
<dbReference type="GO" id="GO:0009254">
    <property type="term" value="P:peptidoglycan turnover"/>
    <property type="evidence" value="ECO:0007669"/>
    <property type="project" value="InterPro"/>
</dbReference>
<dbReference type="EMBL" id="DSRU01000062">
    <property type="protein sequence ID" value="HFM97224.1"/>
    <property type="molecule type" value="Genomic_DNA"/>
</dbReference>